<protein>
    <recommendedName>
        <fullName evidence="3">AbiEi antitoxin C-terminal domain-containing protein</fullName>
    </recommendedName>
</protein>
<dbReference type="RefSeq" id="WP_085784359.1">
    <property type="nucleotide sequence ID" value="NZ_CP008743.1"/>
</dbReference>
<evidence type="ECO:0000313" key="1">
    <source>
        <dbReference type="EMBL" id="ARN84861.1"/>
    </source>
</evidence>
<dbReference type="STRING" id="1414854.GQ61_05680"/>
<name>A0A1W6N4Z3_9PROT</name>
<keyword evidence="2" id="KW-1185">Reference proteome</keyword>
<evidence type="ECO:0000313" key="2">
    <source>
        <dbReference type="Proteomes" id="UP000237351"/>
    </source>
</evidence>
<proteinExistence type="predicted"/>
<dbReference type="OrthoDB" id="9125124at2"/>
<dbReference type="Proteomes" id="UP000237351">
    <property type="component" value="Chromosome"/>
</dbReference>
<sequence>MTAEVVQSIAKSGLRVFNREDLTRITEPMGLSKTYMLRMLSLMTQNGSFISYGKGLYSLPTELLSGGPIHTFEIALKLAKKGSISHRSAFSYHELSDQIFSTVYITVPKEAGANLSGVKEYVLRGDKYNLIRVSPQNYWGNKQAFLGEAKISVTDLEKTLIDGLANPAYCGGFREVLFAFEKGLEKASPQLLLEYAQKTSLVTCKRLGFVLDKMRKHLDVQKKIEELSMPYYQKLDQTGLRKGKINKRWHLIENI</sequence>
<gene>
    <name evidence="1" type="ORF">GQ61_05680</name>
</gene>
<dbReference type="EMBL" id="CP008743">
    <property type="protein sequence ID" value="ARN84861.1"/>
    <property type="molecule type" value="Genomic_DNA"/>
</dbReference>
<evidence type="ECO:0008006" key="3">
    <source>
        <dbReference type="Google" id="ProtNLM"/>
    </source>
</evidence>
<reference evidence="1 2" key="1">
    <citation type="submission" date="2014-06" db="EMBL/GenBank/DDBJ databases">
        <title>The genome of the endonuclear symbiont Nucleicultrix amoebiphila.</title>
        <authorList>
            <person name="Schulz F."/>
            <person name="Horn M."/>
        </authorList>
    </citation>
    <scope>NUCLEOTIDE SEQUENCE [LARGE SCALE GENOMIC DNA]</scope>
    <source>
        <strain evidence="1 2">FS5</strain>
    </source>
</reference>
<dbReference type="AlphaFoldDB" id="A0A1W6N4Z3"/>
<organism evidence="1 2">
    <name type="scientific">Candidatus Nucleicultrix amoebiphila FS5</name>
    <dbReference type="NCBI Taxonomy" id="1414854"/>
    <lineage>
        <taxon>Bacteria</taxon>
        <taxon>Pseudomonadati</taxon>
        <taxon>Pseudomonadota</taxon>
        <taxon>Alphaproteobacteria</taxon>
        <taxon>Holosporales</taxon>
        <taxon>Candidatus Nucleicultricaceae</taxon>
        <taxon>Candidatus Nucleicultrix</taxon>
    </lineage>
</organism>
<accession>A0A1W6N4Z3</accession>
<dbReference type="KEGG" id="naf:GQ61_05680"/>